<gene>
    <name evidence="2" type="ORF">VZT92_009084</name>
</gene>
<feature type="region of interest" description="Disordered" evidence="1">
    <location>
        <begin position="1"/>
        <end position="28"/>
    </location>
</feature>
<accession>A0AAW1FH09</accession>
<evidence type="ECO:0000313" key="3">
    <source>
        <dbReference type="Proteomes" id="UP001488805"/>
    </source>
</evidence>
<reference evidence="2 3" key="1">
    <citation type="journal article" date="2024" name="Genome Biol. Evol.">
        <title>Chromosome-level genome assembly of the viviparous eelpout Zoarces viviparus.</title>
        <authorList>
            <person name="Fuhrmann N."/>
            <person name="Brasseur M.V."/>
            <person name="Bakowski C.E."/>
            <person name="Podsiadlowski L."/>
            <person name="Prost S."/>
            <person name="Krehenwinkel H."/>
            <person name="Mayer C."/>
        </authorList>
    </citation>
    <scope>NUCLEOTIDE SEQUENCE [LARGE SCALE GENOMIC DNA]</scope>
    <source>
        <strain evidence="2">NO-MEL_2022_Ind0_liver</strain>
    </source>
</reference>
<dbReference type="AlphaFoldDB" id="A0AAW1FH09"/>
<comment type="caution">
    <text evidence="2">The sequence shown here is derived from an EMBL/GenBank/DDBJ whole genome shotgun (WGS) entry which is preliminary data.</text>
</comment>
<dbReference type="Proteomes" id="UP001488805">
    <property type="component" value="Unassembled WGS sequence"/>
</dbReference>
<proteinExistence type="predicted"/>
<dbReference type="EMBL" id="JBCEZU010000067">
    <property type="protein sequence ID" value="KAK9534008.1"/>
    <property type="molecule type" value="Genomic_DNA"/>
</dbReference>
<evidence type="ECO:0000313" key="2">
    <source>
        <dbReference type="EMBL" id="KAK9534008.1"/>
    </source>
</evidence>
<evidence type="ECO:0000256" key="1">
    <source>
        <dbReference type="SAM" id="MobiDB-lite"/>
    </source>
</evidence>
<sequence>MRARAESRNSKSAVEEEALESGGGGGEREQISAAVWFLAAELREKEALCICPSIALWLPAPPPLSCLTPFTVFTSSFPSSICFGLGEGRGRCLQAAQCGGGVNPLIACHYPCGTSPH</sequence>
<protein>
    <submittedName>
        <fullName evidence="2">Uncharacterized protein</fullName>
    </submittedName>
</protein>
<keyword evidence="3" id="KW-1185">Reference proteome</keyword>
<organism evidence="2 3">
    <name type="scientific">Zoarces viviparus</name>
    <name type="common">Viviparous eelpout</name>
    <name type="synonym">Blennius viviparus</name>
    <dbReference type="NCBI Taxonomy" id="48416"/>
    <lineage>
        <taxon>Eukaryota</taxon>
        <taxon>Metazoa</taxon>
        <taxon>Chordata</taxon>
        <taxon>Craniata</taxon>
        <taxon>Vertebrata</taxon>
        <taxon>Euteleostomi</taxon>
        <taxon>Actinopterygii</taxon>
        <taxon>Neopterygii</taxon>
        <taxon>Teleostei</taxon>
        <taxon>Neoteleostei</taxon>
        <taxon>Acanthomorphata</taxon>
        <taxon>Eupercaria</taxon>
        <taxon>Perciformes</taxon>
        <taxon>Cottioidei</taxon>
        <taxon>Zoarcales</taxon>
        <taxon>Zoarcidae</taxon>
        <taxon>Zoarcinae</taxon>
        <taxon>Zoarces</taxon>
    </lineage>
</organism>
<name>A0AAW1FH09_ZOAVI</name>